<dbReference type="PANTHER" id="PTHR22642">
    <property type="entry name" value="IMIDAZOLONEPROPIONASE"/>
    <property type="match status" value="1"/>
</dbReference>
<dbReference type="Proteomes" id="UP000184052">
    <property type="component" value="Unassembled WGS sequence"/>
</dbReference>
<dbReference type="SUPFAM" id="SSF51338">
    <property type="entry name" value="Composite domain of metallo-dependent hydrolases"/>
    <property type="match status" value="1"/>
</dbReference>
<gene>
    <name evidence="2" type="ORF">SAMN02745751_02128</name>
</gene>
<evidence type="ECO:0000313" key="3">
    <source>
        <dbReference type="Proteomes" id="UP000184052"/>
    </source>
</evidence>
<protein>
    <recommendedName>
        <fullName evidence="1">Amidohydrolase 3 domain-containing protein</fullName>
    </recommendedName>
</protein>
<dbReference type="PANTHER" id="PTHR22642:SF2">
    <property type="entry name" value="PROTEIN LONG AFTER FAR-RED 3"/>
    <property type="match status" value="1"/>
</dbReference>
<name>A0A1M6HV77_9FIRM</name>
<accession>A0A1M6HV77</accession>
<dbReference type="InterPro" id="IPR011059">
    <property type="entry name" value="Metal-dep_hydrolase_composite"/>
</dbReference>
<evidence type="ECO:0000259" key="1">
    <source>
        <dbReference type="Pfam" id="PF07969"/>
    </source>
</evidence>
<dbReference type="GO" id="GO:0016810">
    <property type="term" value="F:hydrolase activity, acting on carbon-nitrogen (but not peptide) bonds"/>
    <property type="evidence" value="ECO:0007669"/>
    <property type="project" value="InterPro"/>
</dbReference>
<dbReference type="InterPro" id="IPR033932">
    <property type="entry name" value="YtcJ-like"/>
</dbReference>
<dbReference type="RefSeq" id="WP_073049560.1">
    <property type="nucleotide sequence ID" value="NZ_FQZL01000014.1"/>
</dbReference>
<sequence length="540" mass="60739">MEPTLIFINGNIITMKEGLKAEALAVEGDRITALGSRDEIMELANVMTRVIDLEGRTLMPGLIDTHVHVVGYGFSFEAIDLLGIPSLEKLVEKCERHIRENEIPDGTWILGRGFDHNRFEDTKRFPNSSDLNRISEKHPILLLRTCGHIGIANDLALQFAGVDGNTYVRGGSFDKHEDGSPNGVIKEASLEWFKEKMSQSRNVDDLKRAIMIGGRDLSRFGITSVHTEDSYDLGYAGDLEDLYEAYRQLIIEGNLYQRVYQKISLPRIENVRNFLKKDLKSGDGNDYFRIGPVKLWADGTLGGRTAWLIEDYDDASGQKGISVYDDDEMVEIIDLCQKNNLQMCIHSIGDAALEQILDAYEKTGSSLEADNRHRIVHCQIGNHKQYERIGRLGLNINIQPLHTRTDFPLIEYRLGKDRTSKCHAWKSLKEEGVVITGSSDVPCTNDRNAASVFQGISAIVNRDYWLKEEEVSVYDALEMYTTNAAYSAFEEDTKGTIEEGKLADLIILSDDPLSIDKTRIKDINVEMTFLGGRLIYGGMK</sequence>
<dbReference type="Gene3D" id="3.20.20.140">
    <property type="entry name" value="Metal-dependent hydrolases"/>
    <property type="match status" value="1"/>
</dbReference>
<dbReference type="STRING" id="1121476.SAMN02745751_02128"/>
<dbReference type="CDD" id="cd01300">
    <property type="entry name" value="YtcJ_like"/>
    <property type="match status" value="1"/>
</dbReference>
<feature type="domain" description="Amidohydrolase 3" evidence="1">
    <location>
        <begin position="49"/>
        <end position="536"/>
    </location>
</feature>
<keyword evidence="3" id="KW-1185">Reference proteome</keyword>
<dbReference type="Gene3D" id="2.30.40.10">
    <property type="entry name" value="Urease, subunit C, domain 1"/>
    <property type="match status" value="1"/>
</dbReference>
<dbReference type="SUPFAM" id="SSF51556">
    <property type="entry name" value="Metallo-dependent hydrolases"/>
    <property type="match status" value="1"/>
</dbReference>
<dbReference type="EMBL" id="FQZL01000014">
    <property type="protein sequence ID" value="SHJ26152.1"/>
    <property type="molecule type" value="Genomic_DNA"/>
</dbReference>
<dbReference type="Gene3D" id="3.10.310.70">
    <property type="match status" value="1"/>
</dbReference>
<dbReference type="InterPro" id="IPR013108">
    <property type="entry name" value="Amidohydro_3"/>
</dbReference>
<organism evidence="2 3">
    <name type="scientific">Dethiosulfatibacter aminovorans DSM 17477</name>
    <dbReference type="NCBI Taxonomy" id="1121476"/>
    <lineage>
        <taxon>Bacteria</taxon>
        <taxon>Bacillati</taxon>
        <taxon>Bacillota</taxon>
        <taxon>Tissierellia</taxon>
        <taxon>Dethiosulfatibacter</taxon>
    </lineage>
</organism>
<proteinExistence type="predicted"/>
<evidence type="ECO:0000313" key="2">
    <source>
        <dbReference type="EMBL" id="SHJ26152.1"/>
    </source>
</evidence>
<dbReference type="AlphaFoldDB" id="A0A1M6HV77"/>
<dbReference type="Pfam" id="PF07969">
    <property type="entry name" value="Amidohydro_3"/>
    <property type="match status" value="1"/>
</dbReference>
<dbReference type="InterPro" id="IPR032466">
    <property type="entry name" value="Metal_Hydrolase"/>
</dbReference>
<dbReference type="OrthoDB" id="9807210at2"/>
<reference evidence="2 3" key="1">
    <citation type="submission" date="2016-11" db="EMBL/GenBank/DDBJ databases">
        <authorList>
            <person name="Jaros S."/>
            <person name="Januszkiewicz K."/>
            <person name="Wedrychowicz H."/>
        </authorList>
    </citation>
    <scope>NUCLEOTIDE SEQUENCE [LARGE SCALE GENOMIC DNA]</scope>
    <source>
        <strain evidence="2 3">DSM 17477</strain>
    </source>
</reference>